<dbReference type="RefSeq" id="WP_007616378.1">
    <property type="nucleotide sequence ID" value="NZ_BAEO01000007.1"/>
</dbReference>
<reference evidence="2 3" key="1">
    <citation type="journal article" date="2017" name="Antonie Van Leeuwenhoek">
        <title>Rhizobium rhizosphaerae sp. nov., a novel species isolated from rice rhizosphere.</title>
        <authorList>
            <person name="Zhao J.J."/>
            <person name="Zhang J."/>
            <person name="Zhang R.J."/>
            <person name="Zhang C.W."/>
            <person name="Yin H.Q."/>
            <person name="Zhang X.X."/>
        </authorList>
    </citation>
    <scope>NUCLEOTIDE SEQUENCE [LARGE SCALE GENOMIC DNA]</scope>
    <source>
        <strain evidence="2 3">BSs20135</strain>
    </source>
</reference>
<keyword evidence="3" id="KW-1185">Reference proteome</keyword>
<dbReference type="InterPro" id="IPR021708">
    <property type="entry name" value="DUF3291"/>
</dbReference>
<name>K6YH71_9ALTE</name>
<dbReference type="Proteomes" id="UP000006327">
    <property type="component" value="Unassembled WGS sequence"/>
</dbReference>
<organism evidence="2 3">
    <name type="scientific">Paraglaciecola arctica BSs20135</name>
    <dbReference type="NCBI Taxonomy" id="493475"/>
    <lineage>
        <taxon>Bacteria</taxon>
        <taxon>Pseudomonadati</taxon>
        <taxon>Pseudomonadota</taxon>
        <taxon>Gammaproteobacteria</taxon>
        <taxon>Alteromonadales</taxon>
        <taxon>Alteromonadaceae</taxon>
        <taxon>Paraglaciecola</taxon>
    </lineage>
</organism>
<dbReference type="InterPro" id="IPR011008">
    <property type="entry name" value="Dimeric_a/b-barrel"/>
</dbReference>
<dbReference type="eggNOG" id="COG2329">
    <property type="taxonomic scope" value="Bacteria"/>
</dbReference>
<dbReference type="STRING" id="493475.GARC_0541"/>
<comment type="caution">
    <text evidence="2">The sequence shown here is derived from an EMBL/GenBank/DDBJ whole genome shotgun (WGS) entry which is preliminary data.</text>
</comment>
<dbReference type="Pfam" id="PF11695">
    <property type="entry name" value="DUF3291"/>
    <property type="match status" value="1"/>
</dbReference>
<accession>K6YH71</accession>
<feature type="domain" description="DUF3291" evidence="1">
    <location>
        <begin position="4"/>
        <end position="141"/>
    </location>
</feature>
<dbReference type="OrthoDB" id="2376237at2"/>
<dbReference type="AlphaFoldDB" id="K6YH71"/>
<evidence type="ECO:0000259" key="1">
    <source>
        <dbReference type="Pfam" id="PF11695"/>
    </source>
</evidence>
<dbReference type="SUPFAM" id="SSF54909">
    <property type="entry name" value="Dimeric alpha+beta barrel"/>
    <property type="match status" value="1"/>
</dbReference>
<evidence type="ECO:0000313" key="3">
    <source>
        <dbReference type="Proteomes" id="UP000006327"/>
    </source>
</evidence>
<evidence type="ECO:0000313" key="2">
    <source>
        <dbReference type="EMBL" id="GAC17522.1"/>
    </source>
</evidence>
<proteinExistence type="predicted"/>
<sequence length="153" mass="17352">MFHLAQVNIGITKGAMDSAVMKVFSDNLDPINAIAEASEGFVWRLKDEGGNATDIAFSDNPNELVNMSVWESVDGLKHFMFKTHHIDFLKRKKEWFETPSEATYVLWWIRSGHIPTIEEAKHKLSLIRKHGETAEAFSFKKVFAAPNDGLMNN</sequence>
<gene>
    <name evidence="2" type="ORF">GARC_0541</name>
</gene>
<dbReference type="EMBL" id="BAEO01000007">
    <property type="protein sequence ID" value="GAC17522.1"/>
    <property type="molecule type" value="Genomic_DNA"/>
</dbReference>
<protein>
    <recommendedName>
        <fullName evidence="1">DUF3291 domain-containing protein</fullName>
    </recommendedName>
</protein>